<proteinExistence type="inferred from homology"/>
<dbReference type="RefSeq" id="XP_024358048.1">
    <property type="nucleotide sequence ID" value="XM_024502280.2"/>
</dbReference>
<dbReference type="AlphaFoldDB" id="A9T1V6"/>
<dbReference type="OrthoDB" id="7392499at2759"/>
<evidence type="ECO:0000256" key="2">
    <source>
        <dbReference type="ARBA" id="ARBA00019014"/>
    </source>
</evidence>
<keyword evidence="5" id="KW-1185">Reference proteome</keyword>
<dbReference type="PANTHER" id="PTHR12598:SF0">
    <property type="entry name" value="COPPER HOMEOSTASIS PROTEIN CUTC HOMOLOG"/>
    <property type="match status" value="1"/>
</dbReference>
<dbReference type="eggNOG" id="KOG4013">
    <property type="taxonomic scope" value="Eukaryota"/>
</dbReference>
<dbReference type="STRING" id="3218.A9T1V6"/>
<dbReference type="HOGENOM" id="CLU_050555_3_1_1"/>
<reference evidence="3 5" key="2">
    <citation type="journal article" date="2018" name="Plant J.">
        <title>The Physcomitrella patens chromosome-scale assembly reveals moss genome structure and evolution.</title>
        <authorList>
            <person name="Lang D."/>
            <person name="Ullrich K.K."/>
            <person name="Murat F."/>
            <person name="Fuchs J."/>
            <person name="Jenkins J."/>
            <person name="Haas F.B."/>
            <person name="Piednoel M."/>
            <person name="Gundlach H."/>
            <person name="Van Bel M."/>
            <person name="Meyberg R."/>
            <person name="Vives C."/>
            <person name="Morata J."/>
            <person name="Symeonidi A."/>
            <person name="Hiss M."/>
            <person name="Muchero W."/>
            <person name="Kamisugi Y."/>
            <person name="Saleh O."/>
            <person name="Blanc G."/>
            <person name="Decker E.L."/>
            <person name="van Gessel N."/>
            <person name="Grimwood J."/>
            <person name="Hayes R.D."/>
            <person name="Graham S.W."/>
            <person name="Gunter L.E."/>
            <person name="McDaniel S.F."/>
            <person name="Hoernstein S.N.W."/>
            <person name="Larsson A."/>
            <person name="Li F.W."/>
            <person name="Perroud P.F."/>
            <person name="Phillips J."/>
            <person name="Ranjan P."/>
            <person name="Rokshar D.S."/>
            <person name="Rothfels C.J."/>
            <person name="Schneider L."/>
            <person name="Shu S."/>
            <person name="Stevenson D.W."/>
            <person name="Thummler F."/>
            <person name="Tillich M."/>
            <person name="Villarreal Aguilar J.C."/>
            <person name="Widiez T."/>
            <person name="Wong G.K."/>
            <person name="Wymore A."/>
            <person name="Zhang Y."/>
            <person name="Zimmer A.D."/>
            <person name="Quatrano R.S."/>
            <person name="Mayer K.F.X."/>
            <person name="Goodstein D."/>
            <person name="Casacuberta J.M."/>
            <person name="Vandepoele K."/>
            <person name="Reski R."/>
            <person name="Cuming A.C."/>
            <person name="Tuskan G.A."/>
            <person name="Maumus F."/>
            <person name="Salse J."/>
            <person name="Schmutz J."/>
            <person name="Rensing S.A."/>
        </authorList>
    </citation>
    <scope>NUCLEOTIDE SEQUENCE [LARGE SCALE GENOMIC DNA]</scope>
    <source>
        <strain evidence="4 5">cv. Gransden 2004</strain>
    </source>
</reference>
<reference evidence="4" key="3">
    <citation type="submission" date="2020-12" db="UniProtKB">
        <authorList>
            <consortium name="EnsemblPlants"/>
        </authorList>
    </citation>
    <scope>IDENTIFICATION</scope>
</reference>
<dbReference type="GeneID" id="112273458"/>
<protein>
    <recommendedName>
        <fullName evidence="2">Copper homeostasis protein cutC homolog</fullName>
    </recommendedName>
</protein>
<gene>
    <name evidence="4" type="primary">LOC112273458</name>
    <name evidence="3" type="ORF">PHYPA_024611</name>
</gene>
<dbReference type="EnsemblPlants" id="Pp3c20_2530V3.1">
    <property type="protein sequence ID" value="PAC:32947718.CDS.1"/>
    <property type="gene ID" value="Pp3c20_2530"/>
</dbReference>
<name>A9T1V6_PHYPA</name>
<dbReference type="PANTHER" id="PTHR12598">
    <property type="entry name" value="COPPER HOMEOSTASIS PROTEIN CUTC"/>
    <property type="match status" value="1"/>
</dbReference>
<dbReference type="EnsemblPlants" id="Pp3c20_2530V3.2">
    <property type="protein sequence ID" value="PAC:32947719.CDS.1"/>
    <property type="gene ID" value="Pp3c20_2530"/>
</dbReference>
<dbReference type="InterPro" id="IPR036822">
    <property type="entry name" value="CutC-like_dom_sf"/>
</dbReference>
<accession>A9T1V6</accession>
<dbReference type="Gramene" id="Pp3c20_2530V3.2">
    <property type="protein sequence ID" value="PAC:32947719.CDS.1"/>
    <property type="gene ID" value="Pp3c20_2530"/>
</dbReference>
<dbReference type="EMBL" id="ABEU02000020">
    <property type="protein sequence ID" value="PNR32669.1"/>
    <property type="molecule type" value="Genomic_DNA"/>
</dbReference>
<dbReference type="PaxDb" id="3218-PP1S152_130V6.1"/>
<dbReference type="Gene3D" id="3.20.20.380">
    <property type="entry name" value="Copper homeostasis (CutC) domain"/>
    <property type="match status" value="1"/>
</dbReference>
<dbReference type="Proteomes" id="UP000006727">
    <property type="component" value="Chromosome 20"/>
</dbReference>
<evidence type="ECO:0000313" key="5">
    <source>
        <dbReference type="Proteomes" id="UP000006727"/>
    </source>
</evidence>
<organism evidence="3">
    <name type="scientific">Physcomitrium patens</name>
    <name type="common">Spreading-leaved earth moss</name>
    <name type="synonym">Physcomitrella patens</name>
    <dbReference type="NCBI Taxonomy" id="3218"/>
    <lineage>
        <taxon>Eukaryota</taxon>
        <taxon>Viridiplantae</taxon>
        <taxon>Streptophyta</taxon>
        <taxon>Embryophyta</taxon>
        <taxon>Bryophyta</taxon>
        <taxon>Bryophytina</taxon>
        <taxon>Bryopsida</taxon>
        <taxon>Funariidae</taxon>
        <taxon>Funariales</taxon>
        <taxon>Funariaceae</taxon>
        <taxon>Physcomitrium</taxon>
    </lineage>
</organism>
<dbReference type="FunFam" id="3.20.20.380:FF:000001">
    <property type="entry name" value="Copper homeostasis protein CutC"/>
    <property type="match status" value="1"/>
</dbReference>
<sequence length="262" mass="28524">MVGFLFEVCVDSLHGALEAQRGGAGRIELCSNLDVGGLTPSYGLMKLVRKRIQVPVHVLIRPRAGDFVYSELEVEIMVADIGAVGELGLQGVAIGVLTETHEIDMKVMRVLLDECRRYNLSVTFHRAFDCVRAPLEAIKMVQYLGDVSRVLTSGQQPTAVEGLLLLGALMQEAGSNVLILPGAGITEENAAHIASELGAIELHGSVRKELAVCASTNLLPGDKNRVIWTVDVKKLHTIYHRCRTSLKVDDLCTRDPPEEDNC</sequence>
<dbReference type="SUPFAM" id="SSF110395">
    <property type="entry name" value="CutC-like"/>
    <property type="match status" value="1"/>
</dbReference>
<comment type="similarity">
    <text evidence="1">Belongs to the CutC family.</text>
</comment>
<dbReference type="HAMAP" id="MF_00795">
    <property type="entry name" value="CutC"/>
    <property type="match status" value="1"/>
</dbReference>
<reference evidence="3 5" key="1">
    <citation type="journal article" date="2008" name="Science">
        <title>The Physcomitrella genome reveals evolutionary insights into the conquest of land by plants.</title>
        <authorList>
            <person name="Rensing S."/>
            <person name="Lang D."/>
            <person name="Zimmer A."/>
            <person name="Terry A."/>
            <person name="Salamov A."/>
            <person name="Shapiro H."/>
            <person name="Nishiyama T."/>
            <person name="Perroud P.-F."/>
            <person name="Lindquist E."/>
            <person name="Kamisugi Y."/>
            <person name="Tanahashi T."/>
            <person name="Sakakibara K."/>
            <person name="Fujita T."/>
            <person name="Oishi K."/>
            <person name="Shin-I T."/>
            <person name="Kuroki Y."/>
            <person name="Toyoda A."/>
            <person name="Suzuki Y."/>
            <person name="Hashimoto A."/>
            <person name="Yamaguchi K."/>
            <person name="Sugano A."/>
            <person name="Kohara Y."/>
            <person name="Fujiyama A."/>
            <person name="Anterola A."/>
            <person name="Aoki S."/>
            <person name="Ashton N."/>
            <person name="Barbazuk W.B."/>
            <person name="Barker E."/>
            <person name="Bennetzen J."/>
            <person name="Bezanilla M."/>
            <person name="Blankenship R."/>
            <person name="Cho S.H."/>
            <person name="Dutcher S."/>
            <person name="Estelle M."/>
            <person name="Fawcett J.A."/>
            <person name="Gundlach H."/>
            <person name="Hanada K."/>
            <person name="Heyl A."/>
            <person name="Hicks K.A."/>
            <person name="Hugh J."/>
            <person name="Lohr M."/>
            <person name="Mayer K."/>
            <person name="Melkozernov A."/>
            <person name="Murata T."/>
            <person name="Nelson D."/>
            <person name="Pils B."/>
            <person name="Prigge M."/>
            <person name="Reiss B."/>
            <person name="Renner T."/>
            <person name="Rombauts S."/>
            <person name="Rushton P."/>
            <person name="Sanderfoot A."/>
            <person name="Schween G."/>
            <person name="Shiu S.-H."/>
            <person name="Stueber K."/>
            <person name="Theodoulou F.L."/>
            <person name="Tu H."/>
            <person name="Van de Peer Y."/>
            <person name="Verrier P.J."/>
            <person name="Waters E."/>
            <person name="Wood A."/>
            <person name="Yang L."/>
            <person name="Cove D."/>
            <person name="Cuming A."/>
            <person name="Hasebe M."/>
            <person name="Lucas S."/>
            <person name="Mishler D.B."/>
            <person name="Reski R."/>
            <person name="Grigoriev I."/>
            <person name="Quatrano R.S."/>
            <person name="Boore J.L."/>
        </authorList>
    </citation>
    <scope>NUCLEOTIDE SEQUENCE [LARGE SCALE GENOMIC DNA]</scope>
    <source>
        <strain evidence="4 5">cv. Gransden 2004</strain>
    </source>
</reference>
<dbReference type="GO" id="GO:0005507">
    <property type="term" value="F:copper ion binding"/>
    <property type="evidence" value="ECO:0000318"/>
    <property type="project" value="GO_Central"/>
</dbReference>
<dbReference type="OMA" id="HRAFDQC"/>
<evidence type="ECO:0000256" key="1">
    <source>
        <dbReference type="ARBA" id="ARBA00007768"/>
    </source>
</evidence>
<dbReference type="InterPro" id="IPR005627">
    <property type="entry name" value="CutC-like"/>
</dbReference>
<evidence type="ECO:0000313" key="3">
    <source>
        <dbReference type="EMBL" id="PNR32669.1"/>
    </source>
</evidence>
<dbReference type="Pfam" id="PF03932">
    <property type="entry name" value="CutC"/>
    <property type="match status" value="1"/>
</dbReference>
<evidence type="ECO:0000313" key="4">
    <source>
        <dbReference type="EnsemblPlants" id="PAC:32947718.CDS.1"/>
    </source>
</evidence>
<dbReference type="Gramene" id="Pp3c20_2530V3.1">
    <property type="protein sequence ID" value="PAC:32947718.CDS.1"/>
    <property type="gene ID" value="Pp3c20_2530"/>
</dbReference>